<dbReference type="RefSeq" id="WP_116855740.1">
    <property type="nucleotide sequence ID" value="NZ_QTJV01000009.1"/>
</dbReference>
<feature type="domain" description="MAP3K TRAFs-binding" evidence="1">
    <location>
        <begin position="80"/>
        <end position="431"/>
    </location>
</feature>
<dbReference type="SUPFAM" id="SSF48452">
    <property type="entry name" value="TPR-like"/>
    <property type="match status" value="1"/>
</dbReference>
<dbReference type="Proteomes" id="UP000261174">
    <property type="component" value="Unassembled WGS sequence"/>
</dbReference>
<dbReference type="Pfam" id="PF13281">
    <property type="entry name" value="MAP3K_TRAF_bd"/>
    <property type="match status" value="1"/>
</dbReference>
<proteinExistence type="predicted"/>
<accession>A0A3E1NX87</accession>
<keyword evidence="3" id="KW-1185">Reference proteome</keyword>
<reference evidence="2 3" key="1">
    <citation type="submission" date="2018-08" db="EMBL/GenBank/DDBJ databases">
        <title>Chitinophaga sp. K20C18050901, a novel bacterium isolated from forest soil.</title>
        <authorList>
            <person name="Wang C."/>
        </authorList>
    </citation>
    <scope>NUCLEOTIDE SEQUENCE [LARGE SCALE GENOMIC DNA]</scope>
    <source>
        <strain evidence="2 3">K20C18050901</strain>
    </source>
</reference>
<sequence length="447" mass="51073">MKPLCFVIMPFNRKKDAEGNEIDFNAIYDTLIVPAIEAAGMQAIRADEETVDGIIHKPMYERLILCDYAVADLTTSNANVLYELGIRHAVKPHTTINIYANGSPLPFDVNSVRCMPYSYDKKKGLTKPKEDMESLTGKLKTAKKRKDTDSPIYQLVDGISFQNSVAHQKTDIFRDQVEYNVEMKKKLKKIRSNKKYSTAQILEELDKIEIDPENEEAGVLIDFMISYRSLGAYPRMIAFIENMPSHVKNTVMVQEQLGFAYNRTGEKEEAIRVLEGVLKQNGPSSETYGILGRVYKDLYDAAIIDQNIAKAKGYLDKAIETYQKGMEADWRDAYPGTNLLTLLYVKGDFEKIQSLACVVEYAVQRKLAKSEDYWDYATLVEIALVTGNERKALENFEKAIVCDKDLWMLETTVNTLDRMLKVAQKRKEKATLIKKVLKLFNEQIKKW</sequence>
<name>A0A3E1NX87_9BACT</name>
<evidence type="ECO:0000313" key="3">
    <source>
        <dbReference type="Proteomes" id="UP000261174"/>
    </source>
</evidence>
<evidence type="ECO:0000313" key="2">
    <source>
        <dbReference type="EMBL" id="RFM32547.1"/>
    </source>
</evidence>
<organism evidence="2 3">
    <name type="scientific">Chitinophaga silvisoli</name>
    <dbReference type="NCBI Taxonomy" id="2291814"/>
    <lineage>
        <taxon>Bacteria</taxon>
        <taxon>Pseudomonadati</taxon>
        <taxon>Bacteroidota</taxon>
        <taxon>Chitinophagia</taxon>
        <taxon>Chitinophagales</taxon>
        <taxon>Chitinophagaceae</taxon>
        <taxon>Chitinophaga</taxon>
    </lineage>
</organism>
<dbReference type="Gene3D" id="1.25.40.10">
    <property type="entry name" value="Tetratricopeptide repeat domain"/>
    <property type="match status" value="1"/>
</dbReference>
<comment type="caution">
    <text evidence="2">The sequence shown here is derived from an EMBL/GenBank/DDBJ whole genome shotgun (WGS) entry which is preliminary data.</text>
</comment>
<dbReference type="EMBL" id="QTJV01000009">
    <property type="protein sequence ID" value="RFM32547.1"/>
    <property type="molecule type" value="Genomic_DNA"/>
</dbReference>
<dbReference type="InterPro" id="IPR025136">
    <property type="entry name" value="MAP3K_TRAF-bd"/>
</dbReference>
<dbReference type="InterPro" id="IPR011990">
    <property type="entry name" value="TPR-like_helical_dom_sf"/>
</dbReference>
<evidence type="ECO:0000259" key="1">
    <source>
        <dbReference type="Pfam" id="PF13281"/>
    </source>
</evidence>
<protein>
    <submittedName>
        <fullName evidence="2">DUF4071 domain-containing protein</fullName>
    </submittedName>
</protein>
<gene>
    <name evidence="2" type="ORF">DXN04_22965</name>
</gene>
<dbReference type="OrthoDB" id="9815193at2"/>
<dbReference type="AlphaFoldDB" id="A0A3E1NX87"/>